<dbReference type="KEGG" id="fas:105272292"/>
<evidence type="ECO:0000313" key="1">
    <source>
        <dbReference type="Proteomes" id="UP000694866"/>
    </source>
</evidence>
<keyword evidence="1" id="KW-1185">Reference proteome</keyword>
<organism evidence="1 2">
    <name type="scientific">Fopius arisanus</name>
    <dbReference type="NCBI Taxonomy" id="64838"/>
    <lineage>
        <taxon>Eukaryota</taxon>
        <taxon>Metazoa</taxon>
        <taxon>Ecdysozoa</taxon>
        <taxon>Arthropoda</taxon>
        <taxon>Hexapoda</taxon>
        <taxon>Insecta</taxon>
        <taxon>Pterygota</taxon>
        <taxon>Neoptera</taxon>
        <taxon>Endopterygota</taxon>
        <taxon>Hymenoptera</taxon>
        <taxon>Apocrita</taxon>
        <taxon>Ichneumonoidea</taxon>
        <taxon>Braconidae</taxon>
        <taxon>Opiinae</taxon>
        <taxon>Fopius</taxon>
    </lineage>
</organism>
<feature type="non-terminal residue" evidence="2">
    <location>
        <position position="1"/>
    </location>
</feature>
<reference evidence="2" key="1">
    <citation type="submission" date="2025-08" db="UniProtKB">
        <authorList>
            <consortium name="RefSeq"/>
        </authorList>
    </citation>
    <scope>IDENTIFICATION</scope>
    <source>
        <strain evidence="2">USDA-PBARC FA_bdor</strain>
        <tissue evidence="2">Whole organism</tissue>
    </source>
</reference>
<sequence>RANKVVKRPRSEDQEAEVKDSLAWLKDNVELSDELKYHWDNTRVYRKKWLAVQRYPLVTDVLDDWPILKSPIAPVLIDIDFDALGITERDRIQYWDQFFTAVRNYFGKKSIDNVGQGLLSLIDLETTSTNGRVLCQLWALNSFCAPKGRIPKADFGSSSNAKRASILEAKESMLIHVSREDDIKVAQQGKIKGAGRQHVQPYLIVVGSHVASAEKFFVALDNYIYPVSSALKAIDTCFKIFHVLDAFYPPQSHHLWLLIQRGLYQFSTLTDIKIPHMTKAIAKVASLKYETIYA</sequence>
<dbReference type="Proteomes" id="UP000694866">
    <property type="component" value="Unplaced"/>
</dbReference>
<dbReference type="GeneID" id="105272292"/>
<evidence type="ECO:0000313" key="2">
    <source>
        <dbReference type="RefSeq" id="XP_011312657.1"/>
    </source>
</evidence>
<name>A0A9R1U9Q7_9HYME</name>
<protein>
    <submittedName>
        <fullName evidence="2">Uncharacterized protein</fullName>
    </submittedName>
</protein>
<gene>
    <name evidence="2" type="primary">LOC105272292</name>
</gene>
<accession>A0A9R1U9Q7</accession>
<dbReference type="OrthoDB" id="7698488at2759"/>
<proteinExistence type="predicted"/>
<dbReference type="RefSeq" id="XP_011312657.1">
    <property type="nucleotide sequence ID" value="XM_011314355.1"/>
</dbReference>
<dbReference type="AlphaFoldDB" id="A0A9R1U9Q7"/>